<evidence type="ECO:0000313" key="6">
    <source>
        <dbReference type="Proteomes" id="UP000627573"/>
    </source>
</evidence>
<evidence type="ECO:0000313" key="5">
    <source>
        <dbReference type="Proteomes" id="UP000325576"/>
    </source>
</evidence>
<dbReference type="PANTHER" id="PTHR48081">
    <property type="entry name" value="AB HYDROLASE SUPERFAMILY PROTEIN C4A8.06C"/>
    <property type="match status" value="1"/>
</dbReference>
<reference evidence="3 5" key="1">
    <citation type="journal article" date="2017" name="Poromechanics V (2013)">
        <title>Genomic Characterization of the Arsenic-Tolerant Actinobacterium, &lt;i&gt;Rhodococcus erythropolis&lt;/i&gt; S43.</title>
        <authorList>
            <person name="Retamal-Morales G."/>
            <person name="Mehnert M."/>
            <person name="Schwabe R."/>
            <person name="Tischler D."/>
            <person name="Schloemann M."/>
            <person name="Levican G.J."/>
        </authorList>
    </citation>
    <scope>NUCLEOTIDE SEQUENCE [LARGE SCALE GENOMIC DNA]</scope>
    <source>
        <strain evidence="3 5">S43</strain>
    </source>
</reference>
<proteinExistence type="predicted"/>
<comment type="caution">
    <text evidence="3">The sequence shown here is derived from an EMBL/GenBank/DDBJ whole genome shotgun (WGS) entry which is preliminary data.</text>
</comment>
<organism evidence="3 5">
    <name type="scientific">Rhodococcus erythropolis</name>
    <name type="common">Arthrobacter picolinophilus</name>
    <dbReference type="NCBI Taxonomy" id="1833"/>
    <lineage>
        <taxon>Bacteria</taxon>
        <taxon>Bacillati</taxon>
        <taxon>Actinomycetota</taxon>
        <taxon>Actinomycetes</taxon>
        <taxon>Mycobacteriales</taxon>
        <taxon>Nocardiaceae</taxon>
        <taxon>Rhodococcus</taxon>
        <taxon>Rhodococcus erythropolis group</taxon>
    </lineage>
</organism>
<dbReference type="RefSeq" id="WP_084325258.1">
    <property type="nucleotide sequence ID" value="NZ_JAECSB010000085.1"/>
</dbReference>
<evidence type="ECO:0000259" key="2">
    <source>
        <dbReference type="Pfam" id="PF07859"/>
    </source>
</evidence>
<dbReference type="InterPro" id="IPR050300">
    <property type="entry name" value="GDXG_lipolytic_enzyme"/>
</dbReference>
<sequence>MTEVSLQTPLAADSQAVADMLAAVLPVGGLSGLSITDVRSALEQLGAQLPELPQVGDVSDHSVHANDVSFTVRVYRPDVDARPSPALLYFHGGGWATGGLDGGVDYLCRDIVSRNNIAVVSVDYRLAPEDKFPAAVNDAVAALSWVREHGPALGIDVNRLAVGGDSAGANLSAVLTHLDRGAMPALKSQVLFYPGTEYAIARPSWVDNEHAPLLATATVLWFFDIYTTSDERSDPRVCPSLNQSFVDLPQALVVTAGHDPLRDDAINYASLLERDGTFVNHINISDTIHGFMTMPNLSSYSTVIDLVTAHLGATL</sequence>
<accession>A0A5N5E4C0</accession>
<evidence type="ECO:0000313" key="3">
    <source>
        <dbReference type="EMBL" id="KAB2582974.1"/>
    </source>
</evidence>
<dbReference type="Proteomes" id="UP000627573">
    <property type="component" value="Unassembled WGS sequence"/>
</dbReference>
<dbReference type="GO" id="GO:0016787">
    <property type="term" value="F:hydrolase activity"/>
    <property type="evidence" value="ECO:0007669"/>
    <property type="project" value="UniProtKB-KW"/>
</dbReference>
<dbReference type="Proteomes" id="UP000325576">
    <property type="component" value="Unassembled WGS sequence"/>
</dbReference>
<dbReference type="Gene3D" id="3.40.50.1820">
    <property type="entry name" value="alpha/beta hydrolase"/>
    <property type="match status" value="1"/>
</dbReference>
<dbReference type="AlphaFoldDB" id="A0A5N5E4C0"/>
<keyword evidence="6" id="KW-1185">Reference proteome</keyword>
<gene>
    <name evidence="3" type="ORF">BS297_22980</name>
    <name evidence="4" type="ORF">I3517_26150</name>
</gene>
<protein>
    <submittedName>
        <fullName evidence="4">Alpha/beta hydrolase</fullName>
    </submittedName>
</protein>
<dbReference type="Pfam" id="PF07859">
    <property type="entry name" value="Abhydrolase_3"/>
    <property type="match status" value="1"/>
</dbReference>
<dbReference type="InterPro" id="IPR013094">
    <property type="entry name" value="AB_hydrolase_3"/>
</dbReference>
<dbReference type="InterPro" id="IPR029058">
    <property type="entry name" value="AB_hydrolase_fold"/>
</dbReference>
<feature type="domain" description="Alpha/beta hydrolase fold-3" evidence="2">
    <location>
        <begin position="87"/>
        <end position="292"/>
    </location>
</feature>
<reference evidence="4 6" key="2">
    <citation type="submission" date="2020-12" db="EMBL/GenBank/DDBJ databases">
        <title>Draft genome sequence of furan degrading bacterial strain FUR100.</title>
        <authorList>
            <person name="Woiski C."/>
        </authorList>
    </citation>
    <scope>NUCLEOTIDE SEQUENCE [LARGE SCALE GENOMIC DNA]</scope>
    <source>
        <strain evidence="4 6">FUR100</strain>
    </source>
</reference>
<name>A0A5N5E4C0_RHOER</name>
<evidence type="ECO:0000313" key="4">
    <source>
        <dbReference type="EMBL" id="MBH5146089.1"/>
    </source>
</evidence>
<dbReference type="PANTHER" id="PTHR48081:SF8">
    <property type="entry name" value="ALPHA_BETA HYDROLASE FOLD-3 DOMAIN-CONTAINING PROTEIN-RELATED"/>
    <property type="match status" value="1"/>
</dbReference>
<dbReference type="EMBL" id="MRBO01000614">
    <property type="protein sequence ID" value="KAB2582974.1"/>
    <property type="molecule type" value="Genomic_DNA"/>
</dbReference>
<dbReference type="EMBL" id="JAECSB010000085">
    <property type="protein sequence ID" value="MBH5146089.1"/>
    <property type="molecule type" value="Genomic_DNA"/>
</dbReference>
<dbReference type="SUPFAM" id="SSF53474">
    <property type="entry name" value="alpha/beta-Hydrolases"/>
    <property type="match status" value="1"/>
</dbReference>
<evidence type="ECO:0000256" key="1">
    <source>
        <dbReference type="ARBA" id="ARBA00022801"/>
    </source>
</evidence>
<keyword evidence="1 4" id="KW-0378">Hydrolase</keyword>